<keyword evidence="5" id="KW-1185">Reference proteome</keyword>
<accession>A0A816C125</accession>
<feature type="domain" description="EF-hand" evidence="3">
    <location>
        <begin position="42"/>
        <end position="62"/>
    </location>
</feature>
<organism evidence="4 5">
    <name type="scientific">Adineta ricciae</name>
    <name type="common">Rotifer</name>
    <dbReference type="NCBI Taxonomy" id="249248"/>
    <lineage>
        <taxon>Eukaryota</taxon>
        <taxon>Metazoa</taxon>
        <taxon>Spiralia</taxon>
        <taxon>Gnathifera</taxon>
        <taxon>Rotifera</taxon>
        <taxon>Eurotatoria</taxon>
        <taxon>Bdelloidea</taxon>
        <taxon>Adinetida</taxon>
        <taxon>Adinetidae</taxon>
        <taxon>Adineta</taxon>
    </lineage>
</organism>
<dbReference type="CDD" id="cd00051">
    <property type="entry name" value="EFh"/>
    <property type="match status" value="1"/>
</dbReference>
<keyword evidence="1" id="KW-0677">Repeat</keyword>
<dbReference type="Proteomes" id="UP000663828">
    <property type="component" value="Unassembled WGS sequence"/>
</dbReference>
<evidence type="ECO:0000313" key="5">
    <source>
        <dbReference type="Proteomes" id="UP000663828"/>
    </source>
</evidence>
<dbReference type="SUPFAM" id="SSF47473">
    <property type="entry name" value="EF-hand"/>
    <property type="match status" value="1"/>
</dbReference>
<reference evidence="4" key="1">
    <citation type="submission" date="2021-02" db="EMBL/GenBank/DDBJ databases">
        <authorList>
            <person name="Nowell W R."/>
        </authorList>
    </citation>
    <scope>NUCLEOTIDE SEQUENCE</scope>
</reference>
<dbReference type="EMBL" id="CAJNOR010007360">
    <property type="protein sequence ID" value="CAF1615781.1"/>
    <property type="molecule type" value="Genomic_DNA"/>
</dbReference>
<dbReference type="PANTHER" id="PTHR23050">
    <property type="entry name" value="CALCIUM BINDING PROTEIN"/>
    <property type="match status" value="1"/>
</dbReference>
<dbReference type="AlphaFoldDB" id="A0A816C125"/>
<evidence type="ECO:0000259" key="3">
    <source>
        <dbReference type="PROSITE" id="PS50222"/>
    </source>
</evidence>
<dbReference type="InterPro" id="IPR011992">
    <property type="entry name" value="EF-hand-dom_pair"/>
</dbReference>
<gene>
    <name evidence="4" type="ORF">XAT740_LOCUS49536</name>
</gene>
<dbReference type="PROSITE" id="PS00303">
    <property type="entry name" value="S100_CABP"/>
    <property type="match status" value="1"/>
</dbReference>
<dbReference type="Gene3D" id="1.10.238.10">
    <property type="entry name" value="EF-hand"/>
    <property type="match status" value="2"/>
</dbReference>
<proteinExistence type="predicted"/>
<keyword evidence="2" id="KW-0106">Calcium</keyword>
<dbReference type="PROSITE" id="PS50222">
    <property type="entry name" value="EF_HAND_2"/>
    <property type="match status" value="4"/>
</dbReference>
<dbReference type="FunFam" id="1.10.238.10:FF:000003">
    <property type="entry name" value="Calmodulin A"/>
    <property type="match status" value="1"/>
</dbReference>
<protein>
    <recommendedName>
        <fullName evidence="3">EF-hand domain-containing protein</fullName>
    </recommendedName>
</protein>
<dbReference type="SMART" id="SM00054">
    <property type="entry name" value="EFh"/>
    <property type="match status" value="4"/>
</dbReference>
<evidence type="ECO:0000256" key="2">
    <source>
        <dbReference type="ARBA" id="ARBA00022837"/>
    </source>
</evidence>
<feature type="domain" description="EF-hand" evidence="3">
    <location>
        <begin position="136"/>
        <end position="166"/>
    </location>
</feature>
<dbReference type="InterPro" id="IPR001751">
    <property type="entry name" value="S100/CaBP7/8-like_CS"/>
</dbReference>
<dbReference type="GO" id="GO:0005509">
    <property type="term" value="F:calcium ion binding"/>
    <property type="evidence" value="ECO:0007669"/>
    <property type="project" value="InterPro"/>
</dbReference>
<feature type="domain" description="EF-hand" evidence="3">
    <location>
        <begin position="63"/>
        <end position="98"/>
    </location>
</feature>
<name>A0A816C125_ADIRI</name>
<dbReference type="InterPro" id="IPR018247">
    <property type="entry name" value="EF_Hand_1_Ca_BS"/>
</dbReference>
<dbReference type="PROSITE" id="PS00018">
    <property type="entry name" value="EF_HAND_1"/>
    <property type="match status" value="3"/>
</dbReference>
<sequence length="166" mass="18859">MTKLTASQERELHDAFDLFDSGMYCCAMSEERIKVWTSKYLDRSGRISKNELKKVLHALNIKANEKELSQLMAQMDADGSGEIDFDEFKKVMAASFFKKYSKQELMSAFKKFDADGNGYISTKELADILARMGRHLSRSDVEAMIKSLDTSGDGRISFEEFCGLFD</sequence>
<dbReference type="InterPro" id="IPR050145">
    <property type="entry name" value="Centrin_CML-like"/>
</dbReference>
<comment type="caution">
    <text evidence="4">The sequence shown here is derived from an EMBL/GenBank/DDBJ whole genome shotgun (WGS) entry which is preliminary data.</text>
</comment>
<dbReference type="Pfam" id="PF13499">
    <property type="entry name" value="EF-hand_7"/>
    <property type="match status" value="2"/>
</dbReference>
<evidence type="ECO:0000313" key="4">
    <source>
        <dbReference type="EMBL" id="CAF1615781.1"/>
    </source>
</evidence>
<evidence type="ECO:0000256" key="1">
    <source>
        <dbReference type="ARBA" id="ARBA00022737"/>
    </source>
</evidence>
<feature type="domain" description="EF-hand" evidence="3">
    <location>
        <begin position="100"/>
        <end position="135"/>
    </location>
</feature>
<dbReference type="InterPro" id="IPR002048">
    <property type="entry name" value="EF_hand_dom"/>
</dbReference>